<dbReference type="GO" id="GO:0016787">
    <property type="term" value="F:hydrolase activity"/>
    <property type="evidence" value="ECO:0007669"/>
    <property type="project" value="UniProtKB-KW"/>
</dbReference>
<proteinExistence type="inferred from homology"/>
<comment type="similarity">
    <text evidence="2">Belongs to the peptidase M20A family.</text>
</comment>
<evidence type="ECO:0000256" key="2">
    <source>
        <dbReference type="ARBA" id="ARBA00006247"/>
    </source>
</evidence>
<comment type="cofactor">
    <cofactor evidence="1">
        <name>Zn(2+)</name>
        <dbReference type="ChEBI" id="CHEBI:29105"/>
    </cofactor>
</comment>
<evidence type="ECO:0000259" key="6">
    <source>
        <dbReference type="Pfam" id="PF07687"/>
    </source>
</evidence>
<keyword evidence="5" id="KW-0862">Zinc</keyword>
<dbReference type="AlphaFoldDB" id="A0A2Z5G866"/>
<dbReference type="PANTHER" id="PTHR43808">
    <property type="entry name" value="ACETYLORNITHINE DEACETYLASE"/>
    <property type="match status" value="1"/>
</dbReference>
<reference evidence="7 8" key="1">
    <citation type="journal article" date="2018" name="Front. Microbiol.">
        <title>Hydrolytic Capabilities as a Key to Environmental Success: Chitinolytic and Cellulolytic Acidobacteria From Acidic Sub-arctic Soils and Boreal Peatlands.</title>
        <authorList>
            <person name="Belova S.E."/>
            <person name="Ravin N.V."/>
            <person name="Pankratov T.A."/>
            <person name="Rakitin A.L."/>
            <person name="Ivanova A.A."/>
            <person name="Beletsky A.V."/>
            <person name="Mardanov A.V."/>
            <person name="Sinninghe Damste J.S."/>
            <person name="Dedysh S.N."/>
        </authorList>
    </citation>
    <scope>NUCLEOTIDE SEQUENCE [LARGE SCALE GENOMIC DNA]</scope>
    <source>
        <strain evidence="7 8">SBC82</strain>
    </source>
</reference>
<dbReference type="GO" id="GO:0046872">
    <property type="term" value="F:metal ion binding"/>
    <property type="evidence" value="ECO:0007669"/>
    <property type="project" value="UniProtKB-KW"/>
</dbReference>
<accession>A0A2Z5G866</accession>
<dbReference type="PANTHER" id="PTHR43808:SF8">
    <property type="entry name" value="PEPTIDASE M20 DIMERISATION DOMAIN-CONTAINING PROTEIN"/>
    <property type="match status" value="1"/>
</dbReference>
<evidence type="ECO:0000256" key="5">
    <source>
        <dbReference type="ARBA" id="ARBA00022833"/>
    </source>
</evidence>
<dbReference type="KEGG" id="abas:ACPOL_6007"/>
<feature type="domain" description="Peptidase M20 dimerisation" evidence="6">
    <location>
        <begin position="163"/>
        <end position="259"/>
    </location>
</feature>
<evidence type="ECO:0000313" key="7">
    <source>
        <dbReference type="EMBL" id="AXC15251.1"/>
    </source>
</evidence>
<evidence type="ECO:0000256" key="3">
    <source>
        <dbReference type="ARBA" id="ARBA00022723"/>
    </source>
</evidence>
<dbReference type="InterPro" id="IPR036264">
    <property type="entry name" value="Bact_exopeptidase_dim_dom"/>
</dbReference>
<evidence type="ECO:0000256" key="1">
    <source>
        <dbReference type="ARBA" id="ARBA00001947"/>
    </source>
</evidence>
<dbReference type="Proteomes" id="UP000253606">
    <property type="component" value="Chromosome"/>
</dbReference>
<dbReference type="Pfam" id="PF01546">
    <property type="entry name" value="Peptidase_M20"/>
    <property type="match status" value="1"/>
</dbReference>
<keyword evidence="4" id="KW-0378">Hydrolase</keyword>
<protein>
    <submittedName>
        <fullName evidence="7">Acetylornithine deacetylase</fullName>
    </submittedName>
</protein>
<dbReference type="SUPFAM" id="SSF53187">
    <property type="entry name" value="Zn-dependent exopeptidases"/>
    <property type="match status" value="1"/>
</dbReference>
<dbReference type="SUPFAM" id="SSF55031">
    <property type="entry name" value="Bacterial exopeptidase dimerisation domain"/>
    <property type="match status" value="1"/>
</dbReference>
<sequence>MALDPVHLTRSLIDIESITYNEGEVGVWLERYLFGLKFEVERMAVPQPPESRQAGDRFNVYASTDGVQPDVVLSTHMDTVPPFLASSEDQEFIYGRGSCDAKGIIAAQTAAAVRLREMGIKVGLLFVVGEERDSAGARVANEHPKGSQFLINGEPTDNRLALASKGALRATIRASGKMGHSAYPELGESAIHKLVLALERVLALDLPMVEDVGSSTLNIGMIEGGHAPNVIADAAEAHVLVRLVGPSEELRAKIEAAVEGLATVEFTLEIPFIRMRKIEGLETMVAAFTTDIPALTNWGEPLLLGPGSIHVAHTPYEKLAKKELFQAIDLYTEVAVRLLR</sequence>
<dbReference type="OrthoDB" id="9776600at2"/>
<keyword evidence="3" id="KW-0479">Metal-binding</keyword>
<organism evidence="7 8">
    <name type="scientific">Acidisarcina polymorpha</name>
    <dbReference type="NCBI Taxonomy" id="2211140"/>
    <lineage>
        <taxon>Bacteria</taxon>
        <taxon>Pseudomonadati</taxon>
        <taxon>Acidobacteriota</taxon>
        <taxon>Terriglobia</taxon>
        <taxon>Terriglobales</taxon>
        <taxon>Acidobacteriaceae</taxon>
        <taxon>Acidisarcina</taxon>
    </lineage>
</organism>
<evidence type="ECO:0000256" key="4">
    <source>
        <dbReference type="ARBA" id="ARBA00022801"/>
    </source>
</evidence>
<dbReference type="Pfam" id="PF07687">
    <property type="entry name" value="M20_dimer"/>
    <property type="match status" value="1"/>
</dbReference>
<keyword evidence="8" id="KW-1185">Reference proteome</keyword>
<dbReference type="InterPro" id="IPR011650">
    <property type="entry name" value="Peptidase_M20_dimer"/>
</dbReference>
<dbReference type="EMBL" id="CP030840">
    <property type="protein sequence ID" value="AXC15251.1"/>
    <property type="molecule type" value="Genomic_DNA"/>
</dbReference>
<dbReference type="Gene3D" id="3.30.70.360">
    <property type="match status" value="1"/>
</dbReference>
<evidence type="ECO:0000313" key="8">
    <source>
        <dbReference type="Proteomes" id="UP000253606"/>
    </source>
</evidence>
<name>A0A2Z5G866_9BACT</name>
<dbReference type="Gene3D" id="3.40.630.10">
    <property type="entry name" value="Zn peptidases"/>
    <property type="match status" value="1"/>
</dbReference>
<dbReference type="RefSeq" id="WP_114209858.1">
    <property type="nucleotide sequence ID" value="NZ_CP030840.1"/>
</dbReference>
<gene>
    <name evidence="7" type="ORF">ACPOL_6007</name>
</gene>
<dbReference type="InterPro" id="IPR050072">
    <property type="entry name" value="Peptidase_M20A"/>
</dbReference>
<dbReference type="InterPro" id="IPR002933">
    <property type="entry name" value="Peptidase_M20"/>
</dbReference>